<evidence type="ECO:0000256" key="8">
    <source>
        <dbReference type="ARBA" id="ARBA00023210"/>
    </source>
</evidence>
<comment type="function">
    <text evidence="10">Necessary for normal cell division and for the maintenance of normal septation.</text>
</comment>
<feature type="domain" description="EngB-type G" evidence="11">
    <location>
        <begin position="21"/>
        <end position="194"/>
    </location>
</feature>
<evidence type="ECO:0000313" key="13">
    <source>
        <dbReference type="Proteomes" id="UP000199602"/>
    </source>
</evidence>
<keyword evidence="8 10" id="KW-0717">Septation</keyword>
<sequence>MKRELKLIKTIYTLEQLKCEPLSQIAIAGRSNVGKSSLINCLAGQKKLAKTSSSPGKTRSLNFYLILPEKFYLVDLPGYGYAKCSKKEREKWANLIYHYLNNNPYLKAIIILLDSRLSPQKLDLELISFLEQENIKIVPVLTKIDKCTQKEISRQVKNWLPILNTDPKDLILFSSKTGKGKNKLWQKLIDLGKN</sequence>
<comment type="similarity">
    <text evidence="2 10">Belongs to the TRAFAC class TrmE-Era-EngA-EngB-Septin-like GTPase superfamily. EngB GTPase family.</text>
</comment>
<reference evidence="12 13" key="1">
    <citation type="submission" date="2016-10" db="EMBL/GenBank/DDBJ databases">
        <authorList>
            <person name="de Groot N.N."/>
        </authorList>
    </citation>
    <scope>NUCLEOTIDE SEQUENCE [LARGE SCALE GENOMIC DNA]</scope>
    <source>
        <strain evidence="12 13">DSM 15269</strain>
    </source>
</reference>
<dbReference type="GO" id="GO:0005829">
    <property type="term" value="C:cytosol"/>
    <property type="evidence" value="ECO:0007669"/>
    <property type="project" value="TreeGrafter"/>
</dbReference>
<protein>
    <recommendedName>
        <fullName evidence="10">Probable GTP-binding protein EngB</fullName>
    </recommendedName>
</protein>
<evidence type="ECO:0000256" key="9">
    <source>
        <dbReference type="ARBA" id="ARBA00023306"/>
    </source>
</evidence>
<evidence type="ECO:0000256" key="7">
    <source>
        <dbReference type="ARBA" id="ARBA00023134"/>
    </source>
</evidence>
<accession>A0A1H0A681</accession>
<dbReference type="PANTHER" id="PTHR11649">
    <property type="entry name" value="MSS1/TRME-RELATED GTP-BINDING PROTEIN"/>
    <property type="match status" value="1"/>
</dbReference>
<evidence type="ECO:0000259" key="11">
    <source>
        <dbReference type="PROSITE" id="PS51706"/>
    </source>
</evidence>
<evidence type="ECO:0000256" key="10">
    <source>
        <dbReference type="HAMAP-Rule" id="MF_00321"/>
    </source>
</evidence>
<dbReference type="HAMAP" id="MF_00321">
    <property type="entry name" value="GTPase_EngB"/>
    <property type="match status" value="1"/>
</dbReference>
<dbReference type="GO" id="GO:0000917">
    <property type="term" value="P:division septum assembly"/>
    <property type="evidence" value="ECO:0007669"/>
    <property type="project" value="UniProtKB-KW"/>
</dbReference>
<proteinExistence type="inferred from homology"/>
<dbReference type="Proteomes" id="UP000199602">
    <property type="component" value="Unassembled WGS sequence"/>
</dbReference>
<dbReference type="InterPro" id="IPR027417">
    <property type="entry name" value="P-loop_NTPase"/>
</dbReference>
<evidence type="ECO:0000256" key="2">
    <source>
        <dbReference type="ARBA" id="ARBA00009638"/>
    </source>
</evidence>
<evidence type="ECO:0000256" key="5">
    <source>
        <dbReference type="ARBA" id="ARBA00022741"/>
    </source>
</evidence>
<dbReference type="Pfam" id="PF01926">
    <property type="entry name" value="MMR_HSR1"/>
    <property type="match status" value="1"/>
</dbReference>
<dbReference type="GO" id="GO:0005525">
    <property type="term" value="F:GTP binding"/>
    <property type="evidence" value="ECO:0007669"/>
    <property type="project" value="UniProtKB-UniRule"/>
</dbReference>
<dbReference type="SUPFAM" id="SSF52540">
    <property type="entry name" value="P-loop containing nucleoside triphosphate hydrolases"/>
    <property type="match status" value="1"/>
</dbReference>
<dbReference type="InterPro" id="IPR030393">
    <property type="entry name" value="G_ENGB_dom"/>
</dbReference>
<evidence type="ECO:0000256" key="1">
    <source>
        <dbReference type="ARBA" id="ARBA00001946"/>
    </source>
</evidence>
<dbReference type="CDD" id="cd01876">
    <property type="entry name" value="YihA_EngB"/>
    <property type="match status" value="1"/>
</dbReference>
<dbReference type="Gene3D" id="3.40.50.300">
    <property type="entry name" value="P-loop containing nucleotide triphosphate hydrolases"/>
    <property type="match status" value="1"/>
</dbReference>
<evidence type="ECO:0000256" key="4">
    <source>
        <dbReference type="ARBA" id="ARBA00022723"/>
    </source>
</evidence>
<dbReference type="PROSITE" id="PS51706">
    <property type="entry name" value="G_ENGB"/>
    <property type="match status" value="1"/>
</dbReference>
<organism evidence="12 13">
    <name type="scientific">Desulfonauticus submarinus</name>
    <dbReference type="NCBI Taxonomy" id="206665"/>
    <lineage>
        <taxon>Bacteria</taxon>
        <taxon>Pseudomonadati</taxon>
        <taxon>Thermodesulfobacteriota</taxon>
        <taxon>Desulfovibrionia</taxon>
        <taxon>Desulfovibrionales</taxon>
        <taxon>Desulfonauticaceae</taxon>
        <taxon>Desulfonauticus</taxon>
    </lineage>
</organism>
<dbReference type="InterPro" id="IPR019987">
    <property type="entry name" value="GTP-bd_ribosome_bio_YsxC"/>
</dbReference>
<dbReference type="AlphaFoldDB" id="A0A1H0A681"/>
<keyword evidence="3 10" id="KW-0132">Cell division</keyword>
<dbReference type="InterPro" id="IPR006073">
    <property type="entry name" value="GTP-bd"/>
</dbReference>
<name>A0A1H0A681_9BACT</name>
<keyword evidence="5 10" id="KW-0547">Nucleotide-binding</keyword>
<dbReference type="STRING" id="206665.SAMN04488516_101293"/>
<comment type="cofactor">
    <cofactor evidence="1">
        <name>Mg(2+)</name>
        <dbReference type="ChEBI" id="CHEBI:18420"/>
    </cofactor>
</comment>
<gene>
    <name evidence="10" type="primary">engB</name>
    <name evidence="12" type="ORF">SAMN04488516_101293</name>
</gene>
<dbReference type="OrthoDB" id="9804921at2"/>
<dbReference type="EMBL" id="FNIN01000001">
    <property type="protein sequence ID" value="SDN28927.1"/>
    <property type="molecule type" value="Genomic_DNA"/>
</dbReference>
<dbReference type="GO" id="GO:0046872">
    <property type="term" value="F:metal ion binding"/>
    <property type="evidence" value="ECO:0007669"/>
    <property type="project" value="UniProtKB-KW"/>
</dbReference>
<dbReference type="RefSeq" id="WP_092062276.1">
    <property type="nucleotide sequence ID" value="NZ_FNIN01000001.1"/>
</dbReference>
<evidence type="ECO:0000256" key="6">
    <source>
        <dbReference type="ARBA" id="ARBA00022842"/>
    </source>
</evidence>
<evidence type="ECO:0000313" key="12">
    <source>
        <dbReference type="EMBL" id="SDN28927.1"/>
    </source>
</evidence>
<keyword evidence="9 10" id="KW-0131">Cell cycle</keyword>
<keyword evidence="13" id="KW-1185">Reference proteome</keyword>
<keyword evidence="4" id="KW-0479">Metal-binding</keyword>
<dbReference type="NCBIfam" id="TIGR03598">
    <property type="entry name" value="GTPase_YsxC"/>
    <property type="match status" value="1"/>
</dbReference>
<keyword evidence="7 10" id="KW-0342">GTP-binding</keyword>
<evidence type="ECO:0000256" key="3">
    <source>
        <dbReference type="ARBA" id="ARBA00022618"/>
    </source>
</evidence>
<keyword evidence="6" id="KW-0460">Magnesium</keyword>
<dbReference type="PANTHER" id="PTHR11649:SF13">
    <property type="entry name" value="ENGB-TYPE G DOMAIN-CONTAINING PROTEIN"/>
    <property type="match status" value="1"/>
</dbReference>